<evidence type="ECO:0000313" key="5">
    <source>
        <dbReference type="Proteomes" id="UP000008063"/>
    </source>
</evidence>
<dbReference type="HOGENOM" id="CLU_005446_1_0_1"/>
<keyword evidence="3" id="KW-0456">Lyase</keyword>
<dbReference type="InterPro" id="IPR015424">
    <property type="entry name" value="PyrdxlP-dep_Trfase"/>
</dbReference>
<dbReference type="Proteomes" id="UP000008063">
    <property type="component" value="Unassembled WGS sequence"/>
</dbReference>
<organism evidence="5">
    <name type="scientific">Serpula lacrymans var. lacrymans (strain S7.3)</name>
    <name type="common">Dry rot fungus</name>
    <dbReference type="NCBI Taxonomy" id="936435"/>
    <lineage>
        <taxon>Eukaryota</taxon>
        <taxon>Fungi</taxon>
        <taxon>Dikarya</taxon>
        <taxon>Basidiomycota</taxon>
        <taxon>Agaricomycotina</taxon>
        <taxon>Agaricomycetes</taxon>
        <taxon>Agaricomycetidae</taxon>
        <taxon>Boletales</taxon>
        <taxon>Coniophorineae</taxon>
        <taxon>Serpulaceae</taxon>
        <taxon>Serpula</taxon>
    </lineage>
</organism>
<dbReference type="InParanoid" id="F8QA42"/>
<comment type="cofactor">
    <cofactor evidence="1">
        <name>pyridoxal 5'-phosphate</name>
        <dbReference type="ChEBI" id="CHEBI:597326"/>
    </cofactor>
</comment>
<evidence type="ECO:0000256" key="2">
    <source>
        <dbReference type="ARBA" id="ARBA00022898"/>
    </source>
</evidence>
<evidence type="ECO:0000256" key="1">
    <source>
        <dbReference type="ARBA" id="ARBA00001933"/>
    </source>
</evidence>
<protein>
    <recommendedName>
        <fullName evidence="6">PLP-dependent transferase</fullName>
    </recommendedName>
</protein>
<dbReference type="InterPro" id="IPR015421">
    <property type="entry name" value="PyrdxlP-dep_Trfase_major"/>
</dbReference>
<evidence type="ECO:0000256" key="3">
    <source>
        <dbReference type="ARBA" id="ARBA00023239"/>
    </source>
</evidence>
<gene>
    <name evidence="4" type="ORF">SERLA73DRAFT_114076</name>
</gene>
<keyword evidence="5" id="KW-1185">Reference proteome</keyword>
<sequence length="854" mass="96492">MLGYIAALLYNPNNCSPEASPVTSCLEFLVGKQLCAMVGYEVRSSIEEPDRDEIVGWGHLTSGGTVANLESMWYYTRNCKFFPLSLKWASEDGNPLALIASSFNINLCTGTKKLLSECSTWELMNITPDEVVELIDRLCEEYGCSPEYIQDILNPYLVQTTGRGVLEKHFNIRCPIRYFVGQTLHYSWPKAAGISGIGEENVVAVPLSITGRIDTNLLDVHLSYCLQRKQAVYAVVVIMGSTEHGLVDPLSSIIQLRTKYRKLGLSFLVHADAAWGGYFATLLVPVPLSESDDCQVDAFDPESLMSPYVREEFLHLRYTDSITIDPHKSGYIPYPAGSLCYRNGKLKNMVTKSASYIVSSIDSRDSKMGIYGVEGSKPGAAAMAVWLSNETIGLHKGGYGMILGESMFTTVKMYSHYVTMGMKSSRLIVVPYIMLPSEQEGKTQRDIIEEKKHILDAIVGRSDDEIMTNPKTRELMRKLGPDLIVFTFSCNFICADGTTNEDVQEASILNENIYQRFSIHNPTDSAKDFRYFIGSSTMQQRKYGLSLTNFKQRLGLIGEEDLFVLDNVAMTPFPNNTERIALLVEEFRTVAEDEAEKCALRNTVTPTSHEFVVQGEDRLYLVYKACFNTASSRYQHVITGDIPITSKQEYLDNKRRIPFATFTARTLENIEITSFINKNSFSIEITSTSPTGYESQNFTIAILECEITNINTIYTCPLSRRYLEPEYPDTMLFYLYGTPAETFIEHILLRSPNVQLNGRVEIDLPGVDENKLRAEFERGFIMKTDILERARLPFTPSHRPTFFQPGLKAKISLFHRDCHKSRLSDHVKNYFAKGTMVLKDTIYVDFDLLNRTMH</sequence>
<dbReference type="OMA" id="ATWLTHK"/>
<evidence type="ECO:0000313" key="4">
    <source>
        <dbReference type="EMBL" id="EGN94632.1"/>
    </source>
</evidence>
<proteinExistence type="predicted"/>
<dbReference type="eggNOG" id="KOG0629">
    <property type="taxonomic scope" value="Eukaryota"/>
</dbReference>
<keyword evidence="2" id="KW-0663">Pyridoxal phosphate</keyword>
<dbReference type="PANTHER" id="PTHR42735">
    <property type="match status" value="1"/>
</dbReference>
<dbReference type="Gene3D" id="3.40.640.10">
    <property type="entry name" value="Type I PLP-dependent aspartate aminotransferase-like (Major domain)"/>
    <property type="match status" value="1"/>
</dbReference>
<dbReference type="OrthoDB" id="2161780at2759"/>
<dbReference type="STRING" id="936435.F8QA42"/>
<dbReference type="EMBL" id="GL945487">
    <property type="protein sequence ID" value="EGN94632.1"/>
    <property type="molecule type" value="Genomic_DNA"/>
</dbReference>
<dbReference type="InterPro" id="IPR050477">
    <property type="entry name" value="GrpII_AminoAcid_Decarb"/>
</dbReference>
<evidence type="ECO:0008006" key="6">
    <source>
        <dbReference type="Google" id="ProtNLM"/>
    </source>
</evidence>
<dbReference type="PANTHER" id="PTHR42735:SF4">
    <property type="entry name" value="PYRIDOXAL PHOSPHATE-DEPENDENT DECARBOXYLASE FAMILY PROTEIN"/>
    <property type="match status" value="1"/>
</dbReference>
<dbReference type="AlphaFoldDB" id="F8QA42"/>
<dbReference type="SUPFAM" id="SSF53383">
    <property type="entry name" value="PLP-dependent transferases"/>
    <property type="match status" value="1"/>
</dbReference>
<reference evidence="5" key="1">
    <citation type="journal article" date="2011" name="Science">
        <title>The plant cell wall-decomposing machinery underlies the functional diversity of forest fungi.</title>
        <authorList>
            <person name="Eastwood D.C."/>
            <person name="Floudas D."/>
            <person name="Binder M."/>
            <person name="Majcherczyk A."/>
            <person name="Schneider P."/>
            <person name="Aerts A."/>
            <person name="Asiegbu F.O."/>
            <person name="Baker S.E."/>
            <person name="Barry K."/>
            <person name="Bendiksby M."/>
            <person name="Blumentritt M."/>
            <person name="Coutinho P.M."/>
            <person name="Cullen D."/>
            <person name="de Vries R.P."/>
            <person name="Gathman A."/>
            <person name="Goodell B."/>
            <person name="Henrissat B."/>
            <person name="Ihrmark K."/>
            <person name="Kauserud H."/>
            <person name="Kohler A."/>
            <person name="LaButti K."/>
            <person name="Lapidus A."/>
            <person name="Lavin J.L."/>
            <person name="Lee Y.-H."/>
            <person name="Lindquist E."/>
            <person name="Lilly W."/>
            <person name="Lucas S."/>
            <person name="Morin E."/>
            <person name="Murat C."/>
            <person name="Oguiza J.A."/>
            <person name="Park J."/>
            <person name="Pisabarro A.G."/>
            <person name="Riley R."/>
            <person name="Rosling A."/>
            <person name="Salamov A."/>
            <person name="Schmidt O."/>
            <person name="Schmutz J."/>
            <person name="Skrede I."/>
            <person name="Stenlid J."/>
            <person name="Wiebenga A."/>
            <person name="Xie X."/>
            <person name="Kuees U."/>
            <person name="Hibbett D.S."/>
            <person name="Hoffmeister D."/>
            <person name="Hoegberg N."/>
            <person name="Martin F."/>
            <person name="Grigoriev I.V."/>
            <person name="Watkinson S.C."/>
        </authorList>
    </citation>
    <scope>NUCLEOTIDE SEQUENCE [LARGE SCALE GENOMIC DNA]</scope>
    <source>
        <strain evidence="5">strain S7.3</strain>
    </source>
</reference>
<name>F8QA42_SERL3</name>
<accession>F8QA42</accession>